<reference evidence="2" key="1">
    <citation type="submission" date="2017-04" db="EMBL/GenBank/DDBJ databases">
        <title>Complete Genome Sequences of Twelve Strains of a Stable Defined Moderately Diverse Mouse Microbiota 2 (sDMDMm2).</title>
        <authorList>
            <person name="Uchimura Y."/>
            <person name="Wyss M."/>
            <person name="Brugiroux S."/>
            <person name="Limenitakis J.P."/>
            <person name="Stecher B."/>
            <person name="McCoy K.D."/>
            <person name="Macpherson A.J."/>
        </authorList>
    </citation>
    <scope>NUCLEOTIDE SEQUENCE</scope>
    <source>
        <strain evidence="2">YL58</strain>
    </source>
</reference>
<gene>
    <name evidence="2" type="ORF">A4V09_07085</name>
</gene>
<evidence type="ECO:0000313" key="2">
    <source>
        <dbReference type="EMBL" id="ANU75551.1"/>
    </source>
</evidence>
<dbReference type="Pfam" id="PF19776">
    <property type="entry name" value="DUF6262"/>
    <property type="match status" value="1"/>
</dbReference>
<dbReference type="RefSeq" id="WP_065541745.1">
    <property type="nucleotide sequence ID" value="NZ_CP015405.2"/>
</dbReference>
<sequence>MNKYDKMIEKNRKSSEDKINRAKQAIQEMLDDEEKVTIPRLMKSTGLSRGFFYKNPTVRKAIDWAMEQQAGMVDRRRAVLDMAMDNRIMLLEEEIVRLQRENAELKKQNERLHKILNKKELNILKNF</sequence>
<keyword evidence="3" id="KW-1185">Reference proteome</keyword>
<evidence type="ECO:0000256" key="1">
    <source>
        <dbReference type="SAM" id="Coils"/>
    </source>
</evidence>
<proteinExistence type="predicted"/>
<dbReference type="EMBL" id="CP015405">
    <property type="protein sequence ID" value="ANU75551.1"/>
    <property type="molecule type" value="Genomic_DNA"/>
</dbReference>
<protein>
    <recommendedName>
        <fullName evidence="4">Transposase</fullName>
    </recommendedName>
</protein>
<keyword evidence="1" id="KW-0175">Coiled coil</keyword>
<evidence type="ECO:0000313" key="3">
    <source>
        <dbReference type="Proteomes" id="UP000092574"/>
    </source>
</evidence>
<feature type="coiled-coil region" evidence="1">
    <location>
        <begin position="81"/>
        <end position="122"/>
    </location>
</feature>
<accession>A0A1C7I7G1</accession>
<dbReference type="OrthoDB" id="2048737at2"/>
<dbReference type="STRING" id="1796616.A4V09_07085"/>
<dbReference type="InterPro" id="IPR046229">
    <property type="entry name" value="TnpC-like"/>
</dbReference>
<dbReference type="KEGG" id="byl:A4V09_07085"/>
<dbReference type="Proteomes" id="UP000092574">
    <property type="component" value="Chromosome"/>
</dbReference>
<organism evidence="2 3">
    <name type="scientific">Blautia pseudococcoides</name>
    <dbReference type="NCBI Taxonomy" id="1796616"/>
    <lineage>
        <taxon>Bacteria</taxon>
        <taxon>Bacillati</taxon>
        <taxon>Bacillota</taxon>
        <taxon>Clostridia</taxon>
        <taxon>Lachnospirales</taxon>
        <taxon>Lachnospiraceae</taxon>
        <taxon>Blautia</taxon>
    </lineage>
</organism>
<evidence type="ECO:0008006" key="4">
    <source>
        <dbReference type="Google" id="ProtNLM"/>
    </source>
</evidence>
<dbReference type="AlphaFoldDB" id="A0A1C7I7G1"/>
<name>A0A1C7I7G1_9FIRM</name>